<evidence type="ECO:0000256" key="4">
    <source>
        <dbReference type="ARBA" id="ARBA00023136"/>
    </source>
</evidence>
<gene>
    <name evidence="7" type="ORF">GT003_04585</name>
</gene>
<dbReference type="NCBIfam" id="TIGR03062">
    <property type="entry name" value="pip_yhgE_Cterm"/>
    <property type="match status" value="1"/>
</dbReference>
<keyword evidence="3 5" id="KW-1133">Transmembrane helix</keyword>
<dbReference type="SUPFAM" id="SSF58104">
    <property type="entry name" value="Methyl-accepting chemotaxis protein (MCP) signaling domain"/>
    <property type="match status" value="1"/>
</dbReference>
<dbReference type="AlphaFoldDB" id="A0A7X4YL24"/>
<dbReference type="RefSeq" id="WP_161694917.1">
    <property type="nucleotide sequence ID" value="NZ_JAAAMU010000002.1"/>
</dbReference>
<dbReference type="PANTHER" id="PTHR43077:SF5">
    <property type="entry name" value="PHAGE INFECTION PROTEIN"/>
    <property type="match status" value="1"/>
</dbReference>
<dbReference type="Proteomes" id="UP000558113">
    <property type="component" value="Unassembled WGS sequence"/>
</dbReference>
<keyword evidence="8" id="KW-1185">Reference proteome</keyword>
<feature type="transmembrane region" description="Helical" evidence="5">
    <location>
        <begin position="573"/>
        <end position="597"/>
    </location>
</feature>
<evidence type="ECO:0000313" key="7">
    <source>
        <dbReference type="EMBL" id="NBC68275.1"/>
    </source>
</evidence>
<feature type="transmembrane region" description="Helical" evidence="5">
    <location>
        <begin position="528"/>
        <end position="553"/>
    </location>
</feature>
<dbReference type="GO" id="GO:0140359">
    <property type="term" value="F:ABC-type transporter activity"/>
    <property type="evidence" value="ECO:0007669"/>
    <property type="project" value="InterPro"/>
</dbReference>
<dbReference type="InterPro" id="IPR017500">
    <property type="entry name" value="Phage_infect_YhgE_N"/>
</dbReference>
<evidence type="ECO:0000256" key="2">
    <source>
        <dbReference type="ARBA" id="ARBA00022692"/>
    </source>
</evidence>
<evidence type="ECO:0000256" key="1">
    <source>
        <dbReference type="ARBA" id="ARBA00004141"/>
    </source>
</evidence>
<feature type="domain" description="ABC-2 type transporter transmembrane" evidence="6">
    <location>
        <begin position="513"/>
        <end position="705"/>
    </location>
</feature>
<proteinExistence type="predicted"/>
<name>A0A7X4YL24_9BACL</name>
<protein>
    <submittedName>
        <fullName evidence="7">ABC transporter permease</fullName>
    </submittedName>
</protein>
<feature type="domain" description="ABC-2 type transporter transmembrane" evidence="6">
    <location>
        <begin position="29"/>
        <end position="159"/>
    </location>
</feature>
<dbReference type="PANTHER" id="PTHR43077">
    <property type="entry name" value="TRANSPORT PERMEASE YVFS-RELATED"/>
    <property type="match status" value="1"/>
</dbReference>
<sequence length="726" mass="76604">MSKWFRVFAGEWRHLVRSPMLIVTFAAVAMVPLLYSGFLIGGTWDPYGKLANLPIAVVNRDQGADFEGKPRSLGEEFVNELRSNDEFAWKFVTAEEAAKGMKGNRYYGTITIPASFSADASSVESEHPKQAEIIFESNSFNNFIAGQIGENAIKELRGRLSETLTEAYSRSMLSQFETVSTGFADAGKGAGDLNAGAVSLSEGIHKLKVNMDALASGTSKLRSGVGPLRTGALQLQDGSAELSSGAAESSQGANRLKTAADQLAKAADDTAAGLDALFESLTSSQSDAAKLTKDLPAAETSLRKLADELAGSAAASGKVAAGAKEAAADLTRLIAAHPELADDAAAQRLLAASKEISQGAQALQADQKEQTAVGKKLADGVKAVVGSAKSLGNDKPIGDLFGPLQTGQQRLLAGVHALDSQVARLAAGSEQLRAGAARLDSGLGGLAGGIEKLTAGIDETAVVARQLSTGAAKLDAEAPRLADGSKKLAAKLNEAGEETAAVKADDTIVHLLADPVMIRSVDDRKVKIYAGGIAPYFISMSLFAGALVFTTIYAARGTRVARAAGAPLLIGKLLVFGLMSLVQSLAVCTLLVAVFGLQVQSIPLFYLFTLMTGLTFMMLVQTLVTWLDQPGRFVVLLLMIFQLSSSAGTFPLELLPGWAQALHQWLPMSYSIRGFRDVISSGDFTRMWHQVGYLSIFLVISVSLTCAYFLTTDTESDDEQLLPVKI</sequence>
<feature type="transmembrane region" description="Helical" evidence="5">
    <location>
        <begin position="604"/>
        <end position="627"/>
    </location>
</feature>
<organism evidence="7 8">
    <name type="scientific">Paenibacillus sacheonensis</name>
    <dbReference type="NCBI Taxonomy" id="742054"/>
    <lineage>
        <taxon>Bacteria</taxon>
        <taxon>Bacillati</taxon>
        <taxon>Bacillota</taxon>
        <taxon>Bacilli</taxon>
        <taxon>Bacillales</taxon>
        <taxon>Paenibacillaceae</taxon>
        <taxon>Paenibacillus</taxon>
    </lineage>
</organism>
<comment type="caution">
    <text evidence="7">The sequence shown here is derived from an EMBL/GenBank/DDBJ whole genome shotgun (WGS) entry which is preliminary data.</text>
</comment>
<evidence type="ECO:0000313" key="8">
    <source>
        <dbReference type="Proteomes" id="UP000558113"/>
    </source>
</evidence>
<dbReference type="Gene3D" id="3.40.1710.10">
    <property type="entry name" value="abc type-2 transporter like domain"/>
    <property type="match status" value="1"/>
</dbReference>
<dbReference type="Pfam" id="PF12698">
    <property type="entry name" value="ABC2_membrane_3"/>
    <property type="match status" value="2"/>
</dbReference>
<dbReference type="InterPro" id="IPR017501">
    <property type="entry name" value="Phage_infect_YhgE_C"/>
</dbReference>
<dbReference type="GO" id="GO:0016020">
    <property type="term" value="C:membrane"/>
    <property type="evidence" value="ECO:0007669"/>
    <property type="project" value="UniProtKB-SubCell"/>
</dbReference>
<feature type="transmembrane region" description="Helical" evidence="5">
    <location>
        <begin position="20"/>
        <end position="40"/>
    </location>
</feature>
<evidence type="ECO:0000259" key="6">
    <source>
        <dbReference type="Pfam" id="PF12698"/>
    </source>
</evidence>
<accession>A0A7X4YL24</accession>
<reference evidence="7 8" key="1">
    <citation type="submission" date="2020-01" db="EMBL/GenBank/DDBJ databases">
        <title>Paenibacillus soybeanensis sp. nov. isolated from the nodules of soybean (Glycine max(L.) Merr).</title>
        <authorList>
            <person name="Wang H."/>
        </authorList>
    </citation>
    <scope>NUCLEOTIDE SEQUENCE [LARGE SCALE GENOMIC DNA]</scope>
    <source>
        <strain evidence="7 8">DSM 23054</strain>
    </source>
</reference>
<keyword evidence="4 5" id="KW-0472">Membrane</keyword>
<dbReference type="EMBL" id="JAAAMU010000002">
    <property type="protein sequence ID" value="NBC68275.1"/>
    <property type="molecule type" value="Genomic_DNA"/>
</dbReference>
<evidence type="ECO:0000256" key="5">
    <source>
        <dbReference type="SAM" id="Phobius"/>
    </source>
</evidence>
<feature type="transmembrane region" description="Helical" evidence="5">
    <location>
        <begin position="633"/>
        <end position="655"/>
    </location>
</feature>
<dbReference type="OrthoDB" id="9811483at2"/>
<feature type="transmembrane region" description="Helical" evidence="5">
    <location>
        <begin position="691"/>
        <end position="710"/>
    </location>
</feature>
<keyword evidence="2 5" id="KW-0812">Transmembrane</keyword>
<dbReference type="InterPro" id="IPR051328">
    <property type="entry name" value="T7SS_ABC-Transporter"/>
</dbReference>
<dbReference type="NCBIfam" id="TIGR03061">
    <property type="entry name" value="pip_yhgE_Nterm"/>
    <property type="match status" value="1"/>
</dbReference>
<dbReference type="InterPro" id="IPR013525">
    <property type="entry name" value="ABC2_TM"/>
</dbReference>
<comment type="subcellular location">
    <subcellularLocation>
        <location evidence="1">Membrane</location>
        <topology evidence="1">Multi-pass membrane protein</topology>
    </subcellularLocation>
</comment>
<evidence type="ECO:0000256" key="3">
    <source>
        <dbReference type="ARBA" id="ARBA00022989"/>
    </source>
</evidence>